<reference evidence="2" key="2">
    <citation type="submission" date="2023-04" db="EMBL/GenBank/DDBJ databases">
        <authorList>
            <person name="Bruccoleri R.E."/>
            <person name="Oakeley E.J."/>
            <person name="Faust A.-M."/>
            <person name="Dessus-Babus S."/>
            <person name="Altorfer M."/>
            <person name="Burckhardt D."/>
            <person name="Oertli M."/>
            <person name="Naumann U."/>
            <person name="Petersen F."/>
            <person name="Wong J."/>
        </authorList>
    </citation>
    <scope>NUCLEOTIDE SEQUENCE</scope>
    <source>
        <strain evidence="2">GSM-AAB239-AS_SAM_17_03QT</strain>
        <tissue evidence="2">Leaf</tissue>
    </source>
</reference>
<feature type="compositionally biased region" description="Basic residues" evidence="1">
    <location>
        <begin position="22"/>
        <end position="42"/>
    </location>
</feature>
<accession>A0AAX6IGM8</accession>
<feature type="region of interest" description="Disordered" evidence="1">
    <location>
        <begin position="22"/>
        <end position="70"/>
    </location>
</feature>
<reference evidence="2" key="1">
    <citation type="journal article" date="2023" name="GigaByte">
        <title>Genome assembly of the bearded iris, Iris pallida Lam.</title>
        <authorList>
            <person name="Bruccoleri R.E."/>
            <person name="Oakeley E.J."/>
            <person name="Faust A.M.E."/>
            <person name="Altorfer M."/>
            <person name="Dessus-Babus S."/>
            <person name="Burckhardt D."/>
            <person name="Oertli M."/>
            <person name="Naumann U."/>
            <person name="Petersen F."/>
            <person name="Wong J."/>
        </authorList>
    </citation>
    <scope>NUCLEOTIDE SEQUENCE</scope>
    <source>
        <strain evidence="2">GSM-AAB239-AS_SAM_17_03QT</strain>
    </source>
</reference>
<comment type="caution">
    <text evidence="2">The sequence shown here is derived from an EMBL/GenBank/DDBJ whole genome shotgun (WGS) entry which is preliminary data.</text>
</comment>
<organism evidence="2 3">
    <name type="scientific">Iris pallida</name>
    <name type="common">Sweet iris</name>
    <dbReference type="NCBI Taxonomy" id="29817"/>
    <lineage>
        <taxon>Eukaryota</taxon>
        <taxon>Viridiplantae</taxon>
        <taxon>Streptophyta</taxon>
        <taxon>Embryophyta</taxon>
        <taxon>Tracheophyta</taxon>
        <taxon>Spermatophyta</taxon>
        <taxon>Magnoliopsida</taxon>
        <taxon>Liliopsida</taxon>
        <taxon>Asparagales</taxon>
        <taxon>Iridaceae</taxon>
        <taxon>Iridoideae</taxon>
        <taxon>Irideae</taxon>
        <taxon>Iris</taxon>
    </lineage>
</organism>
<feature type="compositionally biased region" description="Basic and acidic residues" evidence="1">
    <location>
        <begin position="223"/>
        <end position="254"/>
    </location>
</feature>
<protein>
    <submittedName>
        <fullName evidence="2">Polygalacturonase inhibitor-like</fullName>
    </submittedName>
</protein>
<evidence type="ECO:0000313" key="2">
    <source>
        <dbReference type="EMBL" id="KAJ6852416.1"/>
    </source>
</evidence>
<evidence type="ECO:0000313" key="3">
    <source>
        <dbReference type="Proteomes" id="UP001140949"/>
    </source>
</evidence>
<name>A0AAX6IGM8_IRIPA</name>
<keyword evidence="3" id="KW-1185">Reference proteome</keyword>
<feature type="compositionally biased region" description="Polar residues" evidence="1">
    <location>
        <begin position="126"/>
        <end position="137"/>
    </location>
</feature>
<dbReference type="AlphaFoldDB" id="A0AAX6IGM8"/>
<evidence type="ECO:0000256" key="1">
    <source>
        <dbReference type="SAM" id="MobiDB-lite"/>
    </source>
</evidence>
<dbReference type="EMBL" id="JANAVB010001800">
    <property type="protein sequence ID" value="KAJ6852416.1"/>
    <property type="molecule type" value="Genomic_DNA"/>
</dbReference>
<proteinExistence type="predicted"/>
<feature type="region of interest" description="Disordered" evidence="1">
    <location>
        <begin position="210"/>
        <end position="254"/>
    </location>
</feature>
<feature type="region of interest" description="Disordered" evidence="1">
    <location>
        <begin position="92"/>
        <end position="192"/>
    </location>
</feature>
<dbReference type="Proteomes" id="UP001140949">
    <property type="component" value="Unassembled WGS sequence"/>
</dbReference>
<feature type="compositionally biased region" description="Pro residues" evidence="1">
    <location>
        <begin position="94"/>
        <end position="106"/>
    </location>
</feature>
<feature type="compositionally biased region" description="Basic residues" evidence="1">
    <location>
        <begin position="50"/>
        <end position="60"/>
    </location>
</feature>
<gene>
    <name evidence="2" type="ORF">M6B38_255585</name>
</gene>
<sequence>MVGCFRRLLLVGQYHRLQRRPRHLSHFHERRVQRRGRPRPPRHPTAVPRRPLRSHEHRHLPAAEPPRPYPLQLVQAEEPRDRLHLQHQRLRPRPFVPLPAHFPPRTPSRLLQPLGSPPSFSGRPRQPQQSLVYTQQAHGDHPVDPLQQARQRHTARRPQPGREPADGRHPQVLRPGPVPIHQSAGQPAQRRRFVPLRQVQTLLGSSDLGEEQTVLRSHQRGIPSKERAVHRPRQQRDLREHQRADHTSRTGDPS</sequence>